<dbReference type="InterPro" id="IPR050327">
    <property type="entry name" value="Proton-linked_MCT"/>
</dbReference>
<comment type="similarity">
    <text evidence="2">Belongs to the major facilitator superfamily. Monocarboxylate porter (TC 2.A.1.13) family.</text>
</comment>
<feature type="transmembrane region" description="Helical" evidence="3">
    <location>
        <begin position="65"/>
        <end position="87"/>
    </location>
</feature>
<keyword evidence="3" id="KW-0812">Transmembrane</keyword>
<dbReference type="InterPro" id="IPR011701">
    <property type="entry name" value="MFS"/>
</dbReference>
<keyword evidence="3" id="KW-0472">Membrane</keyword>
<evidence type="ECO:0008006" key="6">
    <source>
        <dbReference type="Google" id="ProtNLM"/>
    </source>
</evidence>
<evidence type="ECO:0000313" key="4">
    <source>
        <dbReference type="EMBL" id="GMM43878.1"/>
    </source>
</evidence>
<feature type="transmembrane region" description="Helical" evidence="3">
    <location>
        <begin position="272"/>
        <end position="292"/>
    </location>
</feature>
<evidence type="ECO:0000256" key="2">
    <source>
        <dbReference type="ARBA" id="ARBA00006727"/>
    </source>
</evidence>
<dbReference type="AlphaFoldDB" id="A0AAV5QX96"/>
<comment type="caution">
    <text evidence="4">The sequence shown here is derived from an EMBL/GenBank/DDBJ whole genome shotgun (WGS) entry which is preliminary data.</text>
</comment>
<dbReference type="Pfam" id="PF07690">
    <property type="entry name" value="MFS_1"/>
    <property type="match status" value="1"/>
</dbReference>
<feature type="transmembrane region" description="Helical" evidence="3">
    <location>
        <begin position="156"/>
        <end position="176"/>
    </location>
</feature>
<feature type="transmembrane region" description="Helical" evidence="3">
    <location>
        <begin position="28"/>
        <end position="53"/>
    </location>
</feature>
<accession>A0AAV5QX96</accession>
<feature type="transmembrane region" description="Helical" evidence="3">
    <location>
        <begin position="99"/>
        <end position="118"/>
    </location>
</feature>
<gene>
    <name evidence="4" type="ORF">DAPK24_004530</name>
</gene>
<dbReference type="EMBL" id="BTGB01000001">
    <property type="protein sequence ID" value="GMM43878.1"/>
    <property type="molecule type" value="Genomic_DNA"/>
</dbReference>
<dbReference type="PANTHER" id="PTHR11360">
    <property type="entry name" value="MONOCARBOXYLATE TRANSPORTER"/>
    <property type="match status" value="1"/>
</dbReference>
<feature type="transmembrane region" description="Helical" evidence="3">
    <location>
        <begin position="398"/>
        <end position="420"/>
    </location>
</feature>
<feature type="transmembrane region" description="Helical" evidence="3">
    <location>
        <begin position="324"/>
        <end position="347"/>
    </location>
</feature>
<dbReference type="GO" id="GO:0016020">
    <property type="term" value="C:membrane"/>
    <property type="evidence" value="ECO:0007669"/>
    <property type="project" value="UniProtKB-SubCell"/>
</dbReference>
<protein>
    <recommendedName>
        <fullName evidence="6">Major facilitator superfamily (MFS) profile domain-containing protein</fullName>
    </recommendedName>
</protein>
<dbReference type="PANTHER" id="PTHR11360:SF319">
    <property type="entry name" value="MAJOR FACILITATOR SUPERFAMILY (MFS) PROFILE DOMAIN-CONTAINING PROTEIN"/>
    <property type="match status" value="1"/>
</dbReference>
<organism evidence="4 5">
    <name type="scientific">Pichia kluyveri</name>
    <name type="common">Yeast</name>
    <dbReference type="NCBI Taxonomy" id="36015"/>
    <lineage>
        <taxon>Eukaryota</taxon>
        <taxon>Fungi</taxon>
        <taxon>Dikarya</taxon>
        <taxon>Ascomycota</taxon>
        <taxon>Saccharomycotina</taxon>
        <taxon>Pichiomycetes</taxon>
        <taxon>Pichiales</taxon>
        <taxon>Pichiaceae</taxon>
        <taxon>Pichia</taxon>
    </lineage>
</organism>
<dbReference type="InterPro" id="IPR036259">
    <property type="entry name" value="MFS_trans_sf"/>
</dbReference>
<comment type="subcellular location">
    <subcellularLocation>
        <location evidence="1">Membrane</location>
        <topology evidence="1">Multi-pass membrane protein</topology>
    </subcellularLocation>
</comment>
<feature type="transmembrane region" description="Helical" evidence="3">
    <location>
        <begin position="359"/>
        <end position="378"/>
    </location>
</feature>
<evidence type="ECO:0000256" key="3">
    <source>
        <dbReference type="SAM" id="Phobius"/>
    </source>
</evidence>
<keyword evidence="3" id="KW-1133">Transmembrane helix</keyword>
<dbReference type="SUPFAM" id="SSF103473">
    <property type="entry name" value="MFS general substrate transporter"/>
    <property type="match status" value="1"/>
</dbReference>
<dbReference type="GO" id="GO:0022857">
    <property type="term" value="F:transmembrane transporter activity"/>
    <property type="evidence" value="ECO:0007669"/>
    <property type="project" value="InterPro"/>
</dbReference>
<keyword evidence="5" id="KW-1185">Reference proteome</keyword>
<dbReference type="Gene3D" id="1.20.1250.20">
    <property type="entry name" value="MFS general substrate transporter like domains"/>
    <property type="match status" value="2"/>
</dbReference>
<reference evidence="4 5" key="1">
    <citation type="journal article" date="2023" name="Elife">
        <title>Identification of key yeast species and microbe-microbe interactions impacting larval growth of Drosophila in the wild.</title>
        <authorList>
            <person name="Mure A."/>
            <person name="Sugiura Y."/>
            <person name="Maeda R."/>
            <person name="Honda K."/>
            <person name="Sakurai N."/>
            <person name="Takahashi Y."/>
            <person name="Watada M."/>
            <person name="Katoh T."/>
            <person name="Gotoh A."/>
            <person name="Gotoh Y."/>
            <person name="Taniguchi I."/>
            <person name="Nakamura K."/>
            <person name="Hayashi T."/>
            <person name="Katayama T."/>
            <person name="Uemura T."/>
            <person name="Hattori Y."/>
        </authorList>
    </citation>
    <scope>NUCLEOTIDE SEQUENCE [LARGE SCALE GENOMIC DNA]</scope>
    <source>
        <strain evidence="4 5">PK-24</strain>
    </source>
</reference>
<evidence type="ECO:0000313" key="5">
    <source>
        <dbReference type="Proteomes" id="UP001378960"/>
    </source>
</evidence>
<feature type="transmembrane region" description="Helical" evidence="3">
    <location>
        <begin position="124"/>
        <end position="144"/>
    </location>
</feature>
<proteinExistence type="inferred from homology"/>
<dbReference type="Proteomes" id="UP001378960">
    <property type="component" value="Unassembled WGS sequence"/>
</dbReference>
<evidence type="ECO:0000256" key="1">
    <source>
        <dbReference type="ARBA" id="ARBA00004141"/>
    </source>
</evidence>
<feature type="transmembrane region" description="Helical" evidence="3">
    <location>
        <begin position="241"/>
        <end position="266"/>
    </location>
</feature>
<feature type="transmembrane region" description="Helical" evidence="3">
    <location>
        <begin position="188"/>
        <end position="209"/>
    </location>
</feature>
<feature type="transmembrane region" description="Helical" evidence="3">
    <location>
        <begin position="299"/>
        <end position="318"/>
    </location>
</feature>
<name>A0AAV5QX96_PICKL</name>
<sequence length="428" mass="47044">MTGTKDSTYPLNKGKVQQNDEEFPDGGFTAWMVVAAASTIMAMSFGMCNSYGIYQSYYEHTYPNIPSNVLTIIGALQAAFTYFFAVPSTIIMSYIGPQWVVLIGGFISSLAFMFLSISNSPWQLFIIQGVMFGLGSGLMYIQATGVTIQYFNKNKALALGVITAGASLAGVYWPIGIRSMITKIGFPWANRVIGFIYIPMTLFSSFYLVPRFKPQPRKPDENFLRINFNVLKDLKFQCLNVAWFAFMLSLFPGLFFIDLFCIRANVSESLQLYSVAIVNACAIVFRILPGFLADKFGRINIVIPSLILAGIFPLALWIQAHDTAFTATFIVLWASATGVPVAVYPAITGQLFQSTGHIYSYLTVFYLYGGVSSLIGPIIGGSFIPPGNATTTKGFEKLAIFCGVLCLASAAVAFLLRCFYSKKLFVII</sequence>